<accession>A0A9W8MXE8</accession>
<sequence length="99" mass="11077">MARYCGENVAFNLDSHYPPSKLTQLKEADDFRPRISFAYDDDENDTVSTIDFDTFSVAVTEVEDKKGIFAKICTAISKKIGSFGSFVLSCQICPLAKRH</sequence>
<proteinExistence type="predicted"/>
<dbReference type="AlphaFoldDB" id="A0A9W8MXE8"/>
<organism evidence="1 2">
    <name type="scientific">Agrocybe chaxingu</name>
    <dbReference type="NCBI Taxonomy" id="84603"/>
    <lineage>
        <taxon>Eukaryota</taxon>
        <taxon>Fungi</taxon>
        <taxon>Dikarya</taxon>
        <taxon>Basidiomycota</taxon>
        <taxon>Agaricomycotina</taxon>
        <taxon>Agaricomycetes</taxon>
        <taxon>Agaricomycetidae</taxon>
        <taxon>Agaricales</taxon>
        <taxon>Agaricineae</taxon>
        <taxon>Strophariaceae</taxon>
        <taxon>Agrocybe</taxon>
    </lineage>
</organism>
<protein>
    <submittedName>
        <fullName evidence="1">Uncharacterized protein</fullName>
    </submittedName>
</protein>
<keyword evidence="2" id="KW-1185">Reference proteome</keyword>
<gene>
    <name evidence="1" type="ORF">NLJ89_g4814</name>
</gene>
<evidence type="ECO:0000313" key="2">
    <source>
        <dbReference type="Proteomes" id="UP001148786"/>
    </source>
</evidence>
<dbReference type="Proteomes" id="UP001148786">
    <property type="component" value="Unassembled WGS sequence"/>
</dbReference>
<dbReference type="EMBL" id="JANKHO010000417">
    <property type="protein sequence ID" value="KAJ3510209.1"/>
    <property type="molecule type" value="Genomic_DNA"/>
</dbReference>
<name>A0A9W8MXE8_9AGAR</name>
<reference evidence="1" key="1">
    <citation type="submission" date="2022-07" db="EMBL/GenBank/DDBJ databases">
        <title>Genome Sequence of Agrocybe chaxingu.</title>
        <authorList>
            <person name="Buettner E."/>
        </authorList>
    </citation>
    <scope>NUCLEOTIDE SEQUENCE</scope>
    <source>
        <strain evidence="1">MP-N11</strain>
    </source>
</reference>
<dbReference type="OrthoDB" id="10547385at2759"/>
<comment type="caution">
    <text evidence="1">The sequence shown here is derived from an EMBL/GenBank/DDBJ whole genome shotgun (WGS) entry which is preliminary data.</text>
</comment>
<evidence type="ECO:0000313" key="1">
    <source>
        <dbReference type="EMBL" id="KAJ3510209.1"/>
    </source>
</evidence>